<feature type="compositionally biased region" description="Polar residues" evidence="2">
    <location>
        <begin position="208"/>
        <end position="225"/>
    </location>
</feature>
<dbReference type="SUPFAM" id="SSF48065">
    <property type="entry name" value="DBL homology domain (DH-domain)"/>
    <property type="match status" value="1"/>
</dbReference>
<dbReference type="AlphaFoldDB" id="A0A7R9A4V6"/>
<evidence type="ECO:0000259" key="4">
    <source>
        <dbReference type="PROSITE" id="PS50238"/>
    </source>
</evidence>
<dbReference type="InterPro" id="IPR000198">
    <property type="entry name" value="RhoGAP_dom"/>
</dbReference>
<dbReference type="CDD" id="cd00160">
    <property type="entry name" value="RhoGEF"/>
    <property type="match status" value="1"/>
</dbReference>
<dbReference type="Pfam" id="PF09036">
    <property type="entry name" value="Bcr-Abl_Oligo"/>
    <property type="match status" value="1"/>
</dbReference>
<dbReference type="InterPro" id="IPR008936">
    <property type="entry name" value="Rho_GTPase_activation_prot"/>
</dbReference>
<accession>A0A7R9A4V6</accession>
<dbReference type="PANTHER" id="PTHR23182">
    <property type="entry name" value="BREAKPOINT CLUSTER REGION PROTEIN BCR"/>
    <property type="match status" value="1"/>
</dbReference>
<dbReference type="InterPro" id="IPR011993">
    <property type="entry name" value="PH-like_dom_sf"/>
</dbReference>
<dbReference type="PANTHER" id="PTHR23182:SF1">
    <property type="entry name" value="RHO GTPASE ACTIVATING PROTEIN AT 1A, ISOFORM E"/>
    <property type="match status" value="1"/>
</dbReference>
<keyword evidence="6" id="KW-1185">Reference proteome</keyword>
<dbReference type="Gene3D" id="4.10.280.30">
    <property type="entry name" value="Bcr-Abl oncoprotein oligomerisation domain"/>
    <property type="match status" value="1"/>
</dbReference>
<protein>
    <recommendedName>
        <fullName evidence="7">Breakpoint cluster region protein</fullName>
    </recommendedName>
</protein>
<dbReference type="GO" id="GO:0005085">
    <property type="term" value="F:guanyl-nucleotide exchange factor activity"/>
    <property type="evidence" value="ECO:0007669"/>
    <property type="project" value="InterPro"/>
</dbReference>
<dbReference type="PROSITE" id="PS50238">
    <property type="entry name" value="RHOGAP"/>
    <property type="match status" value="1"/>
</dbReference>
<keyword evidence="1" id="KW-0343">GTPase activation</keyword>
<gene>
    <name evidence="5" type="ORF">DSTB1V02_LOCUS2871</name>
</gene>
<dbReference type="GO" id="GO:0005096">
    <property type="term" value="F:GTPase activator activity"/>
    <property type="evidence" value="ECO:0007669"/>
    <property type="project" value="UniProtKB-KW"/>
</dbReference>
<feature type="compositionally biased region" description="Basic and acidic residues" evidence="2">
    <location>
        <begin position="136"/>
        <end position="152"/>
    </location>
</feature>
<dbReference type="EMBL" id="CAJPEV010000338">
    <property type="protein sequence ID" value="CAG0884179.1"/>
    <property type="molecule type" value="Genomic_DNA"/>
</dbReference>
<dbReference type="InterPro" id="IPR037769">
    <property type="entry name" value="Abr/Bcr"/>
</dbReference>
<proteinExistence type="predicted"/>
<dbReference type="SUPFAM" id="SSF69036">
    <property type="entry name" value="Bcr-Abl oncoprotein oligomerization domain"/>
    <property type="match status" value="1"/>
</dbReference>
<dbReference type="OrthoDB" id="2155291at2759"/>
<evidence type="ECO:0008006" key="7">
    <source>
        <dbReference type="Google" id="ProtNLM"/>
    </source>
</evidence>
<dbReference type="GO" id="GO:0007165">
    <property type="term" value="P:signal transduction"/>
    <property type="evidence" value="ECO:0007669"/>
    <property type="project" value="InterPro"/>
</dbReference>
<evidence type="ECO:0000259" key="3">
    <source>
        <dbReference type="PROSITE" id="PS50010"/>
    </source>
</evidence>
<evidence type="ECO:0000313" key="5">
    <source>
        <dbReference type="EMBL" id="CAD7242930.1"/>
    </source>
</evidence>
<reference evidence="5" key="1">
    <citation type="submission" date="2020-11" db="EMBL/GenBank/DDBJ databases">
        <authorList>
            <person name="Tran Van P."/>
        </authorList>
    </citation>
    <scope>NUCLEOTIDE SEQUENCE</scope>
</reference>
<dbReference type="PROSITE" id="PS50010">
    <property type="entry name" value="DH_2"/>
    <property type="match status" value="1"/>
</dbReference>
<dbReference type="GO" id="GO:0016020">
    <property type="term" value="C:membrane"/>
    <property type="evidence" value="ECO:0007669"/>
    <property type="project" value="TreeGrafter"/>
</dbReference>
<dbReference type="EMBL" id="LR899855">
    <property type="protein sequence ID" value="CAD7242930.1"/>
    <property type="molecule type" value="Genomic_DNA"/>
</dbReference>
<feature type="compositionally biased region" description="Low complexity" evidence="2">
    <location>
        <begin position="159"/>
        <end position="174"/>
    </location>
</feature>
<dbReference type="Pfam" id="PF00621">
    <property type="entry name" value="RhoGEF"/>
    <property type="match status" value="1"/>
</dbReference>
<dbReference type="SMART" id="SM00325">
    <property type="entry name" value="RhoGEF"/>
    <property type="match status" value="1"/>
</dbReference>
<dbReference type="Gene3D" id="1.20.900.10">
    <property type="entry name" value="Dbl homology (DH) domain"/>
    <property type="match status" value="1"/>
</dbReference>
<dbReference type="InterPro" id="IPR035899">
    <property type="entry name" value="DBL_dom_sf"/>
</dbReference>
<feature type="compositionally biased region" description="Polar residues" evidence="2">
    <location>
        <begin position="232"/>
        <end position="254"/>
    </location>
</feature>
<dbReference type="InterPro" id="IPR036481">
    <property type="entry name" value="Bcr-Abl_oncoprot_oligo_sf"/>
</dbReference>
<evidence type="ECO:0000256" key="1">
    <source>
        <dbReference type="ARBA" id="ARBA00022468"/>
    </source>
</evidence>
<dbReference type="GO" id="GO:0004674">
    <property type="term" value="F:protein serine/threonine kinase activity"/>
    <property type="evidence" value="ECO:0007669"/>
    <property type="project" value="InterPro"/>
</dbReference>
<name>A0A7R9A4V6_9CRUS</name>
<dbReference type="Gene3D" id="2.30.29.30">
    <property type="entry name" value="Pleckstrin-homology domain (PH domain)/Phosphotyrosine-binding domain (PTB)"/>
    <property type="match status" value="1"/>
</dbReference>
<sequence length="1127" mass="126179">MTNLYEDFQQAWETRFPGSEVPQVWENDVRENLKRHRARLCELHDDVEKEEFYVNYLEELLESLERQKQTTSPTDEKPLPGVNYITVIEVAGQEKRVPVLQPRAESQGKRPPPPLPPKLYRQSAPGALSPTVKNGPSDDEKHCEDSKTEETRQSPVPAPVSLSASSSSVSSVKSESLELKPPAQAEKEGTEEPHYDTVCPDEVVEDNLSPTFPQDTFRSGGSSSLDYEETLKSQASGMSGDSETSEASGATGTLDQEESVGQPKTKTHRLRYLLAKQSVSDDQDQIPLPNHSNSFSLDQEDLQDIDSGQLGVYGSSVESTSNMPSSSERSNQAVDDGHQSPDWSSIGQRIIRSIIDSELLYLEFLSVLLQYMKALQATLSTSQPVLAANDFKAIFYRIPELYSIHKTFLEGLKQKLAHWTHDTTIGEEFVHFANQLGFYTSFVNNYKHSQETLDRCARTSPQFREVIKGMRVRSIQGQSFPLQEVLHKPISRVQKHAMVLQDLLRYLPKSHPDHRSLSFALSKTQCFLNEANVLSGDDSNLQMRHQQVERHLVKTSFVVELVDGQRKLRQLLLFNDIIVSAKCKASRGGEKFMAEAKWYIPLSEVLIPSEELGCHLWGADGVPRDRESLALNVEHLVALKSQVSCVRGQMLRQTSSEDSSKSRFGASRALGRQRKKLEELKLQLVLASPNLPFRVAHRHGRVYTFLMSSDYDRCQWTEAIHTLQGSLSIPLTPTSNHEDVQAWIAANRAYLKSNIGCAPHLGFSGEFGWKDDEDPLVGDLIVSVVGLRGSLPHRSEVYVLLELDSYGHFFGKARTQPLAPSEASRDGLCTFWGQEFTMELEGSHMLRALLYQLDPSDTASCSVRGKGTLLLSRQRLAGGKEYSEEVSLGGGVFLSLRLKFLSSEMTIRRAPSSKPSALFGASIQQVLKRERRDIPFIVYSCITEVERRGMTELGIYRVSGSASDINRLRKAFESNMYEAEQLVKTLDIHAVTGVLKLYLRELPEALFTDPLYPQFSTTYSGLDGRSGERCNALCSIFNLLPPLNRKVILFILDHLVKVHTREAENKMSLHNLAMVFGPTMMRPGAQSREGAIDPFMAGNDVMAQAGIIYDFLQRRAKGLPLGPPHSM</sequence>
<feature type="region of interest" description="Disordered" evidence="2">
    <location>
        <begin position="309"/>
        <end position="342"/>
    </location>
</feature>
<evidence type="ECO:0000256" key="2">
    <source>
        <dbReference type="SAM" id="MobiDB-lite"/>
    </source>
</evidence>
<feature type="domain" description="DH" evidence="3">
    <location>
        <begin position="346"/>
        <end position="534"/>
    </location>
</feature>
<dbReference type="Pfam" id="PF00620">
    <property type="entry name" value="RhoGAP"/>
    <property type="match status" value="1"/>
</dbReference>
<dbReference type="InterPro" id="IPR000219">
    <property type="entry name" value="DH_dom"/>
</dbReference>
<organism evidence="5">
    <name type="scientific">Darwinula stevensoni</name>
    <dbReference type="NCBI Taxonomy" id="69355"/>
    <lineage>
        <taxon>Eukaryota</taxon>
        <taxon>Metazoa</taxon>
        <taxon>Ecdysozoa</taxon>
        <taxon>Arthropoda</taxon>
        <taxon>Crustacea</taxon>
        <taxon>Oligostraca</taxon>
        <taxon>Ostracoda</taxon>
        <taxon>Podocopa</taxon>
        <taxon>Podocopida</taxon>
        <taxon>Darwinulocopina</taxon>
        <taxon>Darwinuloidea</taxon>
        <taxon>Darwinulidae</taxon>
        <taxon>Darwinula</taxon>
    </lineage>
</organism>
<feature type="domain" description="Rho-GAP" evidence="4">
    <location>
        <begin position="921"/>
        <end position="1119"/>
    </location>
</feature>
<dbReference type="SUPFAM" id="SSF50729">
    <property type="entry name" value="PH domain-like"/>
    <property type="match status" value="1"/>
</dbReference>
<dbReference type="InterPro" id="IPR015123">
    <property type="entry name" value="Bcr-Abl_oncoprot_oligo"/>
</dbReference>
<dbReference type="SUPFAM" id="SSF48350">
    <property type="entry name" value="GTPase activation domain, GAP"/>
    <property type="match status" value="1"/>
</dbReference>
<dbReference type="SMART" id="SM00324">
    <property type="entry name" value="RhoGAP"/>
    <property type="match status" value="1"/>
</dbReference>
<evidence type="ECO:0000313" key="6">
    <source>
        <dbReference type="Proteomes" id="UP000677054"/>
    </source>
</evidence>
<dbReference type="Gene3D" id="1.10.555.10">
    <property type="entry name" value="Rho GTPase activation protein"/>
    <property type="match status" value="1"/>
</dbReference>
<feature type="compositionally biased region" description="Polar residues" evidence="2">
    <location>
        <begin position="316"/>
        <end position="333"/>
    </location>
</feature>
<feature type="compositionally biased region" description="Basic and acidic residues" evidence="2">
    <location>
        <begin position="185"/>
        <end position="195"/>
    </location>
</feature>
<feature type="region of interest" description="Disordered" evidence="2">
    <location>
        <begin position="98"/>
        <end position="266"/>
    </location>
</feature>
<dbReference type="Proteomes" id="UP000677054">
    <property type="component" value="Unassembled WGS sequence"/>
</dbReference>